<feature type="compositionally biased region" description="Basic and acidic residues" evidence="16">
    <location>
        <begin position="493"/>
        <end position="504"/>
    </location>
</feature>
<evidence type="ECO:0000256" key="8">
    <source>
        <dbReference type="ARBA" id="ARBA00022801"/>
    </source>
</evidence>
<dbReference type="Gene3D" id="3.30.40.10">
    <property type="entry name" value="Zinc/RING finger domain, C3HC4 (zinc finger)"/>
    <property type="match status" value="1"/>
</dbReference>
<evidence type="ECO:0000313" key="21">
    <source>
        <dbReference type="Proteomes" id="UP000494040"/>
    </source>
</evidence>
<dbReference type="SMART" id="SM00487">
    <property type="entry name" value="DEXDc"/>
    <property type="match status" value="1"/>
</dbReference>
<evidence type="ECO:0000256" key="15">
    <source>
        <dbReference type="ARBA" id="ARBA00031106"/>
    </source>
</evidence>
<dbReference type="PANTHER" id="PTHR45797">
    <property type="entry name" value="RAD54-LIKE"/>
    <property type="match status" value="1"/>
</dbReference>
<feature type="compositionally biased region" description="Basic and acidic residues" evidence="16">
    <location>
        <begin position="330"/>
        <end position="339"/>
    </location>
</feature>
<dbReference type="InterPro" id="IPR041430">
    <property type="entry name" value="ADD_ATRX"/>
</dbReference>
<dbReference type="InterPro" id="IPR044574">
    <property type="entry name" value="ARIP4-like"/>
</dbReference>
<evidence type="ECO:0000259" key="19">
    <source>
        <dbReference type="PROSITE" id="PS51533"/>
    </source>
</evidence>
<dbReference type="SUPFAM" id="SSF52540">
    <property type="entry name" value="P-loop containing nucleoside triphosphate hydrolases"/>
    <property type="match status" value="2"/>
</dbReference>
<dbReference type="OrthoDB" id="9900844at2759"/>
<evidence type="ECO:0000313" key="20">
    <source>
        <dbReference type="EnsemblMetazoa" id="XP_014256206.1"/>
    </source>
</evidence>
<dbReference type="GO" id="GO:0010468">
    <property type="term" value="P:regulation of gene expression"/>
    <property type="evidence" value="ECO:0007669"/>
    <property type="project" value="UniProtKB-ARBA"/>
</dbReference>
<feature type="compositionally biased region" description="Basic and acidic residues" evidence="16">
    <location>
        <begin position="356"/>
        <end position="367"/>
    </location>
</feature>
<dbReference type="InterPro" id="IPR027417">
    <property type="entry name" value="P-loop_NTPase"/>
</dbReference>
<dbReference type="EnsemblMetazoa" id="XM_014400720.2">
    <property type="protein sequence ID" value="XP_014256206.1"/>
    <property type="gene ID" value="LOC106670416"/>
</dbReference>
<evidence type="ECO:0000256" key="3">
    <source>
        <dbReference type="ARBA" id="ARBA00007025"/>
    </source>
</evidence>
<dbReference type="PROSITE" id="PS51533">
    <property type="entry name" value="ADD"/>
    <property type="match status" value="1"/>
</dbReference>
<dbReference type="GO" id="GO:0016887">
    <property type="term" value="F:ATP hydrolysis activity"/>
    <property type="evidence" value="ECO:0007669"/>
    <property type="project" value="InterPro"/>
</dbReference>
<feature type="compositionally biased region" description="Basic and acidic residues" evidence="16">
    <location>
        <begin position="601"/>
        <end position="614"/>
    </location>
</feature>
<dbReference type="GO" id="GO:0003677">
    <property type="term" value="F:DNA binding"/>
    <property type="evidence" value="ECO:0007669"/>
    <property type="project" value="UniProtKB-KW"/>
</dbReference>
<evidence type="ECO:0000256" key="16">
    <source>
        <dbReference type="SAM" id="MobiDB-lite"/>
    </source>
</evidence>
<feature type="compositionally biased region" description="Basic and acidic residues" evidence="16">
    <location>
        <begin position="513"/>
        <end position="527"/>
    </location>
</feature>
<keyword evidence="9" id="KW-0347">Helicase</keyword>
<reference evidence="20" key="1">
    <citation type="submission" date="2022-01" db="UniProtKB">
        <authorList>
            <consortium name="EnsemblMetazoa"/>
        </authorList>
    </citation>
    <scope>IDENTIFICATION</scope>
</reference>
<dbReference type="GeneID" id="106670416"/>
<dbReference type="Pfam" id="PF17981">
    <property type="entry name" value="ADD_ATRX"/>
    <property type="match status" value="1"/>
</dbReference>
<dbReference type="CDD" id="cd18793">
    <property type="entry name" value="SF2_C_SNF"/>
    <property type="match status" value="1"/>
</dbReference>
<dbReference type="SUPFAM" id="SSF57903">
    <property type="entry name" value="FYVE/PHD zinc finger"/>
    <property type="match status" value="1"/>
</dbReference>
<feature type="compositionally biased region" description="Basic residues" evidence="16">
    <location>
        <begin position="586"/>
        <end position="600"/>
    </location>
</feature>
<keyword evidence="12" id="KW-0779">Telomere</keyword>
<dbReference type="InterPro" id="IPR049730">
    <property type="entry name" value="SNF2/RAD54-like_C"/>
</dbReference>
<evidence type="ECO:0000259" key="18">
    <source>
        <dbReference type="PROSITE" id="PS51194"/>
    </source>
</evidence>
<dbReference type="InterPro" id="IPR038718">
    <property type="entry name" value="SNF2-like_sf"/>
</dbReference>
<feature type="domain" description="Helicase C-terminal" evidence="18">
    <location>
        <begin position="1414"/>
        <end position="1582"/>
    </location>
</feature>
<evidence type="ECO:0000256" key="14">
    <source>
        <dbReference type="ARBA" id="ARBA00023242"/>
    </source>
</evidence>
<feature type="region of interest" description="Disordered" evidence="16">
    <location>
        <begin position="356"/>
        <end position="390"/>
    </location>
</feature>
<feature type="compositionally biased region" description="Basic and acidic residues" evidence="16">
    <location>
        <begin position="744"/>
        <end position="768"/>
    </location>
</feature>
<dbReference type="GO" id="GO:0005524">
    <property type="term" value="F:ATP binding"/>
    <property type="evidence" value="ECO:0007669"/>
    <property type="project" value="UniProtKB-KW"/>
</dbReference>
<evidence type="ECO:0000259" key="17">
    <source>
        <dbReference type="PROSITE" id="PS51192"/>
    </source>
</evidence>
<accession>A0A8I6S3K4</accession>
<evidence type="ECO:0000256" key="12">
    <source>
        <dbReference type="ARBA" id="ARBA00022895"/>
    </source>
</evidence>
<feature type="domain" description="Helicase ATP-binding" evidence="17">
    <location>
        <begin position="1008"/>
        <end position="1194"/>
    </location>
</feature>
<dbReference type="InterPro" id="IPR025766">
    <property type="entry name" value="ADD"/>
</dbReference>
<dbReference type="Proteomes" id="UP000494040">
    <property type="component" value="Unassembled WGS sequence"/>
</dbReference>
<evidence type="ECO:0000256" key="5">
    <source>
        <dbReference type="ARBA" id="ARBA00022723"/>
    </source>
</evidence>
<dbReference type="SMART" id="SM00490">
    <property type="entry name" value="HELICc"/>
    <property type="match status" value="1"/>
</dbReference>
<feature type="compositionally biased region" description="Basic and acidic residues" evidence="16">
    <location>
        <begin position="791"/>
        <end position="811"/>
    </location>
</feature>
<feature type="region of interest" description="Disordered" evidence="16">
    <location>
        <begin position="1"/>
        <end position="42"/>
    </location>
</feature>
<feature type="compositionally biased region" description="Polar residues" evidence="16">
    <location>
        <begin position="380"/>
        <end position="389"/>
    </location>
</feature>
<dbReference type="CDD" id="cd11726">
    <property type="entry name" value="ADDz_ATRX"/>
    <property type="match status" value="1"/>
</dbReference>
<evidence type="ECO:0000256" key="10">
    <source>
        <dbReference type="ARBA" id="ARBA00022833"/>
    </source>
</evidence>
<feature type="compositionally biased region" description="Low complexity" evidence="16">
    <location>
        <begin position="656"/>
        <end position="665"/>
    </location>
</feature>
<feature type="compositionally biased region" description="Basic and acidic residues" evidence="16">
    <location>
        <begin position="33"/>
        <end position="42"/>
    </location>
</feature>
<evidence type="ECO:0000256" key="4">
    <source>
        <dbReference type="ARBA" id="ARBA00022454"/>
    </source>
</evidence>
<feature type="region of interest" description="Disordered" evidence="16">
    <location>
        <begin position="636"/>
        <end position="698"/>
    </location>
</feature>
<dbReference type="InterPro" id="IPR011011">
    <property type="entry name" value="Znf_FYVE_PHD"/>
</dbReference>
<comment type="subcellular location">
    <subcellularLocation>
        <location evidence="2">Chromosome</location>
        <location evidence="2">Telomere</location>
    </subcellularLocation>
    <subcellularLocation>
        <location evidence="1">Nucleus</location>
    </subcellularLocation>
</comment>
<dbReference type="GO" id="GO:0004386">
    <property type="term" value="F:helicase activity"/>
    <property type="evidence" value="ECO:0007669"/>
    <property type="project" value="UniProtKB-KW"/>
</dbReference>
<dbReference type="Gene3D" id="3.40.50.300">
    <property type="entry name" value="P-loop containing nucleotide triphosphate hydrolases"/>
    <property type="match status" value="1"/>
</dbReference>
<keyword evidence="10" id="KW-0862">Zinc</keyword>
<organism evidence="20 21">
    <name type="scientific">Cimex lectularius</name>
    <name type="common">Bed bug</name>
    <name type="synonym">Acanthia lectularia</name>
    <dbReference type="NCBI Taxonomy" id="79782"/>
    <lineage>
        <taxon>Eukaryota</taxon>
        <taxon>Metazoa</taxon>
        <taxon>Ecdysozoa</taxon>
        <taxon>Arthropoda</taxon>
        <taxon>Hexapoda</taxon>
        <taxon>Insecta</taxon>
        <taxon>Pterygota</taxon>
        <taxon>Neoptera</taxon>
        <taxon>Paraneoptera</taxon>
        <taxon>Hemiptera</taxon>
        <taxon>Heteroptera</taxon>
        <taxon>Panheteroptera</taxon>
        <taxon>Cimicomorpha</taxon>
        <taxon>Cimicidae</taxon>
        <taxon>Cimex</taxon>
    </lineage>
</organism>
<dbReference type="Pfam" id="PF00271">
    <property type="entry name" value="Helicase_C"/>
    <property type="match status" value="1"/>
</dbReference>
<dbReference type="InterPro" id="IPR014001">
    <property type="entry name" value="Helicase_ATP-bd"/>
</dbReference>
<keyword evidence="8" id="KW-0378">Hydrolase</keyword>
<keyword evidence="6" id="KW-0547">Nucleotide-binding</keyword>
<feature type="region of interest" description="Disordered" evidence="16">
    <location>
        <begin position="1330"/>
        <end position="1379"/>
    </location>
</feature>
<name>A0A8I6S3K4_CIMLE</name>
<feature type="compositionally biased region" description="Basic residues" evidence="16">
    <location>
        <begin position="822"/>
        <end position="837"/>
    </location>
</feature>
<dbReference type="KEGG" id="clec:106670416"/>
<feature type="compositionally biased region" description="Polar residues" evidence="16">
    <location>
        <begin position="882"/>
        <end position="894"/>
    </location>
</feature>
<evidence type="ECO:0000256" key="6">
    <source>
        <dbReference type="ARBA" id="ARBA00022741"/>
    </source>
</evidence>
<feature type="compositionally biased region" description="Basic and acidic residues" evidence="16">
    <location>
        <begin position="863"/>
        <end position="875"/>
    </location>
</feature>
<comment type="similarity">
    <text evidence="3">Belongs to the SNF2/RAD54 helicase family.</text>
</comment>
<dbReference type="PROSITE" id="PS51192">
    <property type="entry name" value="HELICASE_ATP_BIND_1"/>
    <property type="match status" value="1"/>
</dbReference>
<evidence type="ECO:0000256" key="11">
    <source>
        <dbReference type="ARBA" id="ARBA00022840"/>
    </source>
</evidence>
<dbReference type="OMA" id="CTHPYII"/>
<keyword evidence="4" id="KW-0158">Chromosome</keyword>
<feature type="compositionally biased region" description="Basic and acidic residues" evidence="16">
    <location>
        <begin position="916"/>
        <end position="925"/>
    </location>
</feature>
<feature type="compositionally biased region" description="Polar residues" evidence="16">
    <location>
        <begin position="637"/>
        <end position="649"/>
    </location>
</feature>
<sequence>MSSVAGDSPVASPAPSDVSQDLGEAVATMGPDKGNEKAKDKRIPVTEAEMKLRKKLYPDVSVIKNQKILCTACFNDIKHVILLKENLYEHIFLKVVLCKHCYEFYGDGEFSNDEDGFDKYCSWCGQGGHLFMCSKCPHVFCKKCLKVNFGRSYANKVEDNDWQCLFCKPEVLYELRALCWAVKEHLKNIKSKSNAKIETSQSKSRKSILDVSVFDTNSDYTEHILKATDKYNNYLTNLRKFCDILEVDLGKKHSQLSEIKSLSDLNGFADSCNDVLISSIQTLNTFKKSMHSYMKKWQKQVTTNAKTENVIASEQVIELIDSDEEQDSENESKKNGVKTKDGRLFNIEMIKSGIKRQKDCSQKKTDVVDLSSDDEPPSNHLKTNQNQSKDCVVKSEINTTEMSAFEESILNDPLTSTTNENKDTEPFQNNEMEVSCDLFDGLTDDLQLDSTLEPPRSEFEELQLSEEVQCSSSKTGERKASSSKIGSDSESEREEKAAFNDKNKAGKLAKKKMVSDSSKDDSDHDLKNAFSDSSSDINKKELFPKKSTKKEKSKKRIARLSSLECGSSATDPLGTHSSSEEDFKAKNKKKPVLKKQKRNKEKTTQEDKEKYFSSSDEDFKKFLDISSLNYKQKEYTNEYNSGSSCGTSPEQKKGTKSGTKNTNKGLSLLDCLDESGEEEGKTKDNEGGKDDDDVSNVFDLNIDLEPSFKIKRSEDGRILSTLLSEDSDSVDTVASEIQLDISDDEKRNPKKKALETKSKGNENKEKRTTNSKKRYTDKLLSQKLSDDSCSDEDKVIQKKERTEKKIVKDSTSENSDDDMIKTPKKVKRRKKIGKRNRLFSNSEDSSSFHEPSSSSSDDDDFGSEDKEKKPAETTNKKRKRIQVQTSSDSDASGSTRRKKSNVEDSGGKGRKNIRRVLKEDDLKESTQAALKEEQERKKRIAEKQKLYNKLMEIANTEVEELKEVVLDFDPDTKTPLLSVDPDLVKKLKPHQASGVKFMWDSCFESLKDLSNKKGSGCILAHCMGLGKTLQVITLAHTILSNKECKVNTILVVAPVSTVLNWVSEFNKWLKDVGSGQDIEVFHFSKVDAAYRTHQLKEWHRCGGVMIMGYNLFRSLSNPPGKVKKSYKQTYTETLLDPGPDVVICDEGHILKNESTAISKAMNKLKTLRRIVLTGTPLQNNLVEYHCMVQFVKPNLLGTRKEFKNRFVNPIQNGQFEDSTNHDVKIMKRRAHVLHTMLDGIVQRKDYNVLTPYLPPKFEYVIHLKLTDLQCKLYRFYLDNVIQTSDILKRRLFADFQNLMRICLHPRALLMKAEKDEIARVMNCDDEEGSLKDFIDDGDGDSESKSSLSETTESSDSDSNTSHQSKSTRRTRQNKNMVEEEEEVVETKKEWWSDLVVEDDWEDITRSSKLFLFFTILKYCEEIGDKILVFSQSLYTLDIIEYFLEKLDENKDGGNNQFAGSWIKGADYFRLDGSTGTDYRHSWCKNFNKESNTRARLFLISTRAGGLGINLTGANRVILFDASWNPSYDVQSIFRVYRFGQTKPCYIYRFLSKGTMEEKIYERQVAKLSTSLRVIDEHQIDRHFSHSALAELYSFDPEGSELQGVPILPKDRLMAELLQNHKDIILSYHQHDSLLENKEDQELTEEERKAAWDEYENEKNPPAFTQQMTMDQSQQKIYGQLLVLHNIQDKLKKQNPSLTKEQLYEKCYTVLMSFPEFQMTKEKYAQLDAQLIQLQAMNLPQFSVSNNIPQNLPQQSFQYRAPQPMMNYYNVKTFPTPQNIVVNRPGGLRGPNVQSTILANSSNSQNRMNLQNSAANNQWYRQTMVNTLPRNKRPQTNSVVLVDDSVVHDID</sequence>
<feature type="region of interest" description="Disordered" evidence="16">
    <location>
        <begin position="405"/>
        <end position="431"/>
    </location>
</feature>
<dbReference type="Gene3D" id="3.40.50.10810">
    <property type="entry name" value="Tandem AAA-ATPase domain"/>
    <property type="match status" value="1"/>
</dbReference>
<evidence type="ECO:0000256" key="2">
    <source>
        <dbReference type="ARBA" id="ARBA00004574"/>
    </source>
</evidence>
<dbReference type="RefSeq" id="XP_014256206.1">
    <property type="nucleotide sequence ID" value="XM_014400720.2"/>
</dbReference>
<dbReference type="Pfam" id="PF00176">
    <property type="entry name" value="SNF2-rel_dom"/>
    <property type="match status" value="1"/>
</dbReference>
<keyword evidence="11" id="KW-0067">ATP-binding</keyword>
<feature type="compositionally biased region" description="Low complexity" evidence="16">
    <location>
        <begin position="1"/>
        <end position="19"/>
    </location>
</feature>
<feature type="compositionally biased region" description="Basic residues" evidence="16">
    <location>
        <begin position="546"/>
        <end position="558"/>
    </location>
</feature>
<keyword evidence="13" id="KW-0238">DNA-binding</keyword>
<keyword evidence="21" id="KW-1185">Reference proteome</keyword>
<feature type="region of interest" description="Disordered" evidence="16">
    <location>
        <begin position="320"/>
        <end position="339"/>
    </location>
</feature>
<dbReference type="PROSITE" id="PS51194">
    <property type="entry name" value="HELICASE_CTER"/>
    <property type="match status" value="1"/>
</dbReference>
<dbReference type="InterPro" id="IPR000330">
    <property type="entry name" value="SNF2_N"/>
</dbReference>
<dbReference type="GO" id="GO:0008270">
    <property type="term" value="F:zinc ion binding"/>
    <property type="evidence" value="ECO:0007669"/>
    <property type="project" value="UniProtKB-KW"/>
</dbReference>
<feature type="region of interest" description="Disordered" evidence="16">
    <location>
        <begin position="737"/>
        <end position="925"/>
    </location>
</feature>
<keyword evidence="7" id="KW-0863">Zinc-finger</keyword>
<keyword evidence="5" id="KW-0479">Metal-binding</keyword>
<dbReference type="GO" id="GO:0005634">
    <property type="term" value="C:nucleus"/>
    <property type="evidence" value="ECO:0007669"/>
    <property type="project" value="UniProtKB-SubCell"/>
</dbReference>
<protein>
    <recommendedName>
        <fullName evidence="15">ATP-dependent helicase ATRX</fullName>
    </recommendedName>
</protein>
<feature type="compositionally biased region" description="Basic and acidic residues" evidence="16">
    <location>
        <begin position="678"/>
        <end position="688"/>
    </location>
</feature>
<keyword evidence="14" id="KW-0539">Nucleus</keyword>
<dbReference type="InterPro" id="IPR013083">
    <property type="entry name" value="Znf_RING/FYVE/PHD"/>
</dbReference>
<feature type="compositionally biased region" description="Low complexity" evidence="16">
    <location>
        <begin position="1344"/>
        <end position="1364"/>
    </location>
</feature>
<feature type="domain" description="PHD-type" evidence="19">
    <location>
        <begin position="58"/>
        <end position="195"/>
    </location>
</feature>
<evidence type="ECO:0000256" key="1">
    <source>
        <dbReference type="ARBA" id="ARBA00004123"/>
    </source>
</evidence>
<feature type="region of interest" description="Disordered" evidence="16">
    <location>
        <begin position="447"/>
        <end position="614"/>
    </location>
</feature>
<feature type="compositionally biased region" description="Acidic residues" evidence="16">
    <location>
        <begin position="320"/>
        <end position="329"/>
    </location>
</feature>
<evidence type="ECO:0000256" key="13">
    <source>
        <dbReference type="ARBA" id="ARBA00023125"/>
    </source>
</evidence>
<feature type="compositionally biased region" description="Low complexity" evidence="16">
    <location>
        <begin position="839"/>
        <end position="855"/>
    </location>
</feature>
<evidence type="ECO:0000256" key="9">
    <source>
        <dbReference type="ARBA" id="ARBA00022806"/>
    </source>
</evidence>
<dbReference type="GO" id="GO:0000781">
    <property type="term" value="C:chromosome, telomeric region"/>
    <property type="evidence" value="ECO:0007669"/>
    <property type="project" value="UniProtKB-SubCell"/>
</dbReference>
<proteinExistence type="inferred from homology"/>
<dbReference type="InterPro" id="IPR017907">
    <property type="entry name" value="Znf_RING_CS"/>
</dbReference>
<evidence type="ECO:0000256" key="7">
    <source>
        <dbReference type="ARBA" id="ARBA00022771"/>
    </source>
</evidence>
<dbReference type="PROSITE" id="PS00518">
    <property type="entry name" value="ZF_RING_1"/>
    <property type="match status" value="1"/>
</dbReference>
<dbReference type="InterPro" id="IPR001650">
    <property type="entry name" value="Helicase_C-like"/>
</dbReference>
<dbReference type="PANTHER" id="PTHR45797:SF3">
    <property type="entry name" value="TRANSCRIPTIONAL REGULATOR ATRX HOMOLOG"/>
    <property type="match status" value="1"/>
</dbReference>